<organism evidence="1">
    <name type="scientific">uncultured Caudovirales phage</name>
    <dbReference type="NCBI Taxonomy" id="2100421"/>
    <lineage>
        <taxon>Viruses</taxon>
        <taxon>Duplodnaviria</taxon>
        <taxon>Heunggongvirae</taxon>
        <taxon>Uroviricota</taxon>
        <taxon>Caudoviricetes</taxon>
        <taxon>Peduoviridae</taxon>
        <taxon>Maltschvirus</taxon>
        <taxon>Maltschvirus maltsch</taxon>
    </lineage>
</organism>
<sequence length="54" mass="5865">MEEQKKPEPRYHCKECGVAVIVLNGQVIRPCEHKEAGVTADCSATCYGESKVAA</sequence>
<name>A0A6J5N651_9CAUD</name>
<accession>A0A6J5N651</accession>
<proteinExistence type="predicted"/>
<dbReference type="EMBL" id="LR796555">
    <property type="protein sequence ID" value="CAB4151199.1"/>
    <property type="molecule type" value="Genomic_DNA"/>
</dbReference>
<gene>
    <name evidence="1" type="ORF">UFOVP591_5</name>
</gene>
<evidence type="ECO:0000313" key="1">
    <source>
        <dbReference type="EMBL" id="CAB4151199.1"/>
    </source>
</evidence>
<protein>
    <submittedName>
        <fullName evidence="1">Uncharacterized protein</fullName>
    </submittedName>
</protein>
<reference evidence="1" key="1">
    <citation type="submission" date="2020-04" db="EMBL/GenBank/DDBJ databases">
        <authorList>
            <person name="Chiriac C."/>
            <person name="Salcher M."/>
            <person name="Ghai R."/>
            <person name="Kavagutti S V."/>
        </authorList>
    </citation>
    <scope>NUCLEOTIDE SEQUENCE</scope>
</reference>